<gene>
    <name evidence="3" type="primary">Aste57867_24846</name>
    <name evidence="2" type="ORF">As57867_024768</name>
    <name evidence="3" type="ORF">ASTE57867_24846</name>
</gene>
<dbReference type="Proteomes" id="UP000332933">
    <property type="component" value="Unassembled WGS sequence"/>
</dbReference>
<dbReference type="OrthoDB" id="72811at2759"/>
<feature type="region of interest" description="Disordered" evidence="1">
    <location>
        <begin position="112"/>
        <end position="131"/>
    </location>
</feature>
<evidence type="ECO:0000256" key="1">
    <source>
        <dbReference type="SAM" id="MobiDB-lite"/>
    </source>
</evidence>
<evidence type="ECO:0000313" key="3">
    <source>
        <dbReference type="EMBL" id="VFU01480.1"/>
    </source>
</evidence>
<evidence type="ECO:0000313" key="2">
    <source>
        <dbReference type="EMBL" id="KAF0683066.1"/>
    </source>
</evidence>
<dbReference type="EMBL" id="CAADRA010007478">
    <property type="protein sequence ID" value="VFU01480.1"/>
    <property type="molecule type" value="Genomic_DNA"/>
</dbReference>
<organism evidence="3 4">
    <name type="scientific">Aphanomyces stellatus</name>
    <dbReference type="NCBI Taxonomy" id="120398"/>
    <lineage>
        <taxon>Eukaryota</taxon>
        <taxon>Sar</taxon>
        <taxon>Stramenopiles</taxon>
        <taxon>Oomycota</taxon>
        <taxon>Saprolegniomycetes</taxon>
        <taxon>Saprolegniales</taxon>
        <taxon>Verrucalvaceae</taxon>
        <taxon>Aphanomyces</taxon>
    </lineage>
</organism>
<sequence length="197" mass="22330">MFSPRWSTEHPPTTWAVFLWTPEKDMQLGEYVNDCIRVSLETSDEVDAELERAVYAARFPLGVNWKELAEQLHCTPMDCVRRYAELKTPHVLPSQEVHVVHSPRLEELMTSSLNSSPMLSPPPFALRSESRNSPFRWDEEHQIPPKAAAPPLLDDADALQDMEMEELQRDLSAVSTIDDAHPPLGTGSIICIHDSFL</sequence>
<evidence type="ECO:0000313" key="4">
    <source>
        <dbReference type="Proteomes" id="UP000332933"/>
    </source>
</evidence>
<proteinExistence type="predicted"/>
<protein>
    <submittedName>
        <fullName evidence="3">Aste57867_24846 protein</fullName>
    </submittedName>
</protein>
<dbReference type="AlphaFoldDB" id="A0A485LRL4"/>
<accession>A0A485LRL4</accession>
<reference evidence="2" key="2">
    <citation type="submission" date="2019-06" db="EMBL/GenBank/DDBJ databases">
        <title>Genomics analysis of Aphanomyces spp. identifies a new class of oomycete effector associated with host adaptation.</title>
        <authorList>
            <person name="Gaulin E."/>
        </authorList>
    </citation>
    <scope>NUCLEOTIDE SEQUENCE</scope>
    <source>
        <strain evidence="2">CBS 578.67</strain>
    </source>
</reference>
<keyword evidence="4" id="KW-1185">Reference proteome</keyword>
<name>A0A485LRL4_9STRA</name>
<dbReference type="EMBL" id="VJMH01007452">
    <property type="protein sequence ID" value="KAF0683066.1"/>
    <property type="molecule type" value="Genomic_DNA"/>
</dbReference>
<reference evidence="3 4" key="1">
    <citation type="submission" date="2019-03" db="EMBL/GenBank/DDBJ databases">
        <authorList>
            <person name="Gaulin E."/>
            <person name="Dumas B."/>
        </authorList>
    </citation>
    <scope>NUCLEOTIDE SEQUENCE [LARGE SCALE GENOMIC DNA]</scope>
    <source>
        <strain evidence="3">CBS 568.67</strain>
    </source>
</reference>